<dbReference type="RefSeq" id="WP_182845853.1">
    <property type="nucleotide sequence ID" value="NZ_BAAALP010000056.1"/>
</dbReference>
<dbReference type="Gene3D" id="3.40.50.880">
    <property type="match status" value="1"/>
</dbReference>
<keyword evidence="5" id="KW-1185">Reference proteome</keyword>
<protein>
    <submittedName>
        <fullName evidence="4">Transcriptional regulator GlxA family with amidase domain</fullName>
    </submittedName>
</protein>
<feature type="domain" description="HTH araC/xylS-type" evidence="3">
    <location>
        <begin position="218"/>
        <end position="316"/>
    </location>
</feature>
<evidence type="ECO:0000256" key="2">
    <source>
        <dbReference type="ARBA" id="ARBA00023163"/>
    </source>
</evidence>
<keyword evidence="2" id="KW-0804">Transcription</keyword>
<dbReference type="Pfam" id="PF12833">
    <property type="entry name" value="HTH_18"/>
    <property type="match status" value="1"/>
</dbReference>
<dbReference type="Gene3D" id="1.10.10.60">
    <property type="entry name" value="Homeodomain-like"/>
    <property type="match status" value="1"/>
</dbReference>
<name>A0A7W3LT10_ACTNM</name>
<dbReference type="InterPro" id="IPR009057">
    <property type="entry name" value="Homeodomain-like_sf"/>
</dbReference>
<proteinExistence type="predicted"/>
<dbReference type="PANTHER" id="PTHR43130:SF3">
    <property type="entry name" value="HTH-TYPE TRANSCRIPTIONAL REGULATOR RV1931C"/>
    <property type="match status" value="1"/>
</dbReference>
<dbReference type="SMART" id="SM00342">
    <property type="entry name" value="HTH_ARAC"/>
    <property type="match status" value="1"/>
</dbReference>
<evidence type="ECO:0000313" key="5">
    <source>
        <dbReference type="Proteomes" id="UP000572680"/>
    </source>
</evidence>
<accession>A0A7W3LT10</accession>
<organism evidence="4 5">
    <name type="scientific">Actinomadura namibiensis</name>
    <dbReference type="NCBI Taxonomy" id="182080"/>
    <lineage>
        <taxon>Bacteria</taxon>
        <taxon>Bacillati</taxon>
        <taxon>Actinomycetota</taxon>
        <taxon>Actinomycetes</taxon>
        <taxon>Streptosporangiales</taxon>
        <taxon>Thermomonosporaceae</taxon>
        <taxon>Actinomadura</taxon>
    </lineage>
</organism>
<gene>
    <name evidence="4" type="ORF">HNR61_005340</name>
</gene>
<dbReference type="Proteomes" id="UP000572680">
    <property type="component" value="Unassembled WGS sequence"/>
</dbReference>
<dbReference type="SUPFAM" id="SSF52317">
    <property type="entry name" value="Class I glutamine amidotransferase-like"/>
    <property type="match status" value="1"/>
</dbReference>
<comment type="caution">
    <text evidence="4">The sequence shown here is derived from an EMBL/GenBank/DDBJ whole genome shotgun (WGS) entry which is preliminary data.</text>
</comment>
<evidence type="ECO:0000256" key="1">
    <source>
        <dbReference type="ARBA" id="ARBA00023015"/>
    </source>
</evidence>
<dbReference type="InterPro" id="IPR002818">
    <property type="entry name" value="DJ-1/PfpI"/>
</dbReference>
<dbReference type="PROSITE" id="PS01124">
    <property type="entry name" value="HTH_ARAC_FAMILY_2"/>
    <property type="match status" value="1"/>
</dbReference>
<dbReference type="PANTHER" id="PTHR43130">
    <property type="entry name" value="ARAC-FAMILY TRANSCRIPTIONAL REGULATOR"/>
    <property type="match status" value="1"/>
</dbReference>
<reference evidence="4 5" key="1">
    <citation type="submission" date="2020-08" db="EMBL/GenBank/DDBJ databases">
        <title>Genomic Encyclopedia of Type Strains, Phase IV (KMG-IV): sequencing the most valuable type-strain genomes for metagenomic binning, comparative biology and taxonomic classification.</title>
        <authorList>
            <person name="Goeker M."/>
        </authorList>
    </citation>
    <scope>NUCLEOTIDE SEQUENCE [LARGE SCALE GENOMIC DNA]</scope>
    <source>
        <strain evidence="4 5">DSM 44197</strain>
    </source>
</reference>
<dbReference type="InterPro" id="IPR052158">
    <property type="entry name" value="INH-QAR"/>
</dbReference>
<evidence type="ECO:0000259" key="3">
    <source>
        <dbReference type="PROSITE" id="PS01124"/>
    </source>
</evidence>
<evidence type="ECO:0000313" key="4">
    <source>
        <dbReference type="EMBL" id="MBA8953687.1"/>
    </source>
</evidence>
<dbReference type="InterPro" id="IPR018060">
    <property type="entry name" value="HTH_AraC"/>
</dbReference>
<dbReference type="InterPro" id="IPR029062">
    <property type="entry name" value="Class_I_gatase-like"/>
</dbReference>
<sequence length="322" mass="34219">MTERRVVVVGYEAAELLDIACITTSLEIANLHGASPAYDVRLASPGGRPVRCCSGLTLLAQEALERVTGPLDTLVVVGGTGHAAAAGNRLILAHVRRLSRESRRTASVCTGASVLAAAGLLDGRRATTHWRWAPSLAARYPKVVFDPDPIFIRDGGLCTAAGVTSALDLTLAFVEEDEGAALARGVARNLVTYLQRPGNQAQVSMFTDSPPPDNDLVRRTVDHVTGHLDADLSTAALAARAGVSERHLTRLFLRHLGRPPARFVRRARTEAAAHLLVSTTLPLAAVASRCGFGTVETLRQAFAARYGVPPSRYRATHSSVNA</sequence>
<dbReference type="Pfam" id="PF01965">
    <property type="entry name" value="DJ-1_PfpI"/>
    <property type="match status" value="1"/>
</dbReference>
<keyword evidence="1" id="KW-0805">Transcription regulation</keyword>
<dbReference type="GO" id="GO:0043565">
    <property type="term" value="F:sequence-specific DNA binding"/>
    <property type="evidence" value="ECO:0007669"/>
    <property type="project" value="InterPro"/>
</dbReference>
<dbReference type="EMBL" id="JACJIA010000007">
    <property type="protein sequence ID" value="MBA8953687.1"/>
    <property type="molecule type" value="Genomic_DNA"/>
</dbReference>
<dbReference type="SUPFAM" id="SSF46689">
    <property type="entry name" value="Homeodomain-like"/>
    <property type="match status" value="2"/>
</dbReference>
<dbReference type="CDD" id="cd03137">
    <property type="entry name" value="GATase1_AraC_1"/>
    <property type="match status" value="1"/>
</dbReference>
<dbReference type="AlphaFoldDB" id="A0A7W3LT10"/>
<dbReference type="GO" id="GO:0003700">
    <property type="term" value="F:DNA-binding transcription factor activity"/>
    <property type="evidence" value="ECO:0007669"/>
    <property type="project" value="InterPro"/>
</dbReference>